<dbReference type="Gene3D" id="3.30.70.330">
    <property type="match status" value="2"/>
</dbReference>
<dbReference type="EMBL" id="JANQDX010000012">
    <property type="protein sequence ID" value="KAL0914748.1"/>
    <property type="molecule type" value="Genomic_DNA"/>
</dbReference>
<keyword evidence="6" id="KW-1185">Reference proteome</keyword>
<comment type="caution">
    <text evidence="5">The sequence shown here is derived from an EMBL/GenBank/DDBJ whole genome shotgun (WGS) entry which is preliminary data.</text>
</comment>
<name>A0ABD0UPI5_DENTH</name>
<dbReference type="PANTHER" id="PTHR48024:SF45">
    <property type="entry name" value="RNA BINDING DOMAIN PROTEIN"/>
    <property type="match status" value="1"/>
</dbReference>
<dbReference type="InterPro" id="IPR035979">
    <property type="entry name" value="RBD_domain_sf"/>
</dbReference>
<protein>
    <recommendedName>
        <fullName evidence="4">RRM domain-containing protein</fullName>
    </recommendedName>
</protein>
<reference evidence="5 6" key="1">
    <citation type="journal article" date="2024" name="Plant Biotechnol. J.">
        <title>Dendrobium thyrsiflorum genome and its molecular insights into genes involved in important horticultural traits.</title>
        <authorList>
            <person name="Chen B."/>
            <person name="Wang J.Y."/>
            <person name="Zheng P.J."/>
            <person name="Li K.L."/>
            <person name="Liang Y.M."/>
            <person name="Chen X.F."/>
            <person name="Zhang C."/>
            <person name="Zhao X."/>
            <person name="He X."/>
            <person name="Zhang G.Q."/>
            <person name="Liu Z.J."/>
            <person name="Xu Q."/>
        </authorList>
    </citation>
    <scope>NUCLEOTIDE SEQUENCE [LARGE SCALE GENOMIC DNA]</scope>
    <source>
        <strain evidence="5">GZMU011</strain>
    </source>
</reference>
<dbReference type="Pfam" id="PF00076">
    <property type="entry name" value="RRM_1"/>
    <property type="match status" value="2"/>
</dbReference>
<dbReference type="PROSITE" id="PS50102">
    <property type="entry name" value="RRM"/>
    <property type="match status" value="2"/>
</dbReference>
<feature type="domain" description="RRM" evidence="4">
    <location>
        <begin position="174"/>
        <end position="251"/>
    </location>
</feature>
<dbReference type="PANTHER" id="PTHR48024">
    <property type="entry name" value="GEO13361P1-RELATED"/>
    <property type="match status" value="1"/>
</dbReference>
<dbReference type="InterPro" id="IPR000504">
    <property type="entry name" value="RRM_dom"/>
</dbReference>
<dbReference type="CDD" id="cd21608">
    <property type="entry name" value="RRM2_NsCP33_like"/>
    <property type="match status" value="1"/>
</dbReference>
<feature type="domain" description="RRM" evidence="4">
    <location>
        <begin position="83"/>
        <end position="160"/>
    </location>
</feature>
<dbReference type="Proteomes" id="UP001552299">
    <property type="component" value="Unassembled WGS sequence"/>
</dbReference>
<dbReference type="InterPro" id="IPR050886">
    <property type="entry name" value="RNA-binding_reg"/>
</dbReference>
<feature type="region of interest" description="Disordered" evidence="3">
    <location>
        <begin position="1"/>
        <end position="20"/>
    </location>
</feature>
<feature type="compositionally biased region" description="Basic and acidic residues" evidence="3">
    <location>
        <begin position="1"/>
        <end position="11"/>
    </location>
</feature>
<dbReference type="SUPFAM" id="SSF54928">
    <property type="entry name" value="RNA-binding domain, RBD"/>
    <property type="match status" value="2"/>
</dbReference>
<evidence type="ECO:0000256" key="2">
    <source>
        <dbReference type="PROSITE-ProRule" id="PRU00176"/>
    </source>
</evidence>
<evidence type="ECO:0000313" key="6">
    <source>
        <dbReference type="Proteomes" id="UP001552299"/>
    </source>
</evidence>
<dbReference type="GO" id="GO:0003723">
    <property type="term" value="F:RNA binding"/>
    <property type="evidence" value="ECO:0007669"/>
    <property type="project" value="UniProtKB-UniRule"/>
</dbReference>
<dbReference type="InterPro" id="IPR012677">
    <property type="entry name" value="Nucleotide-bd_a/b_plait_sf"/>
</dbReference>
<organism evidence="5 6">
    <name type="scientific">Dendrobium thyrsiflorum</name>
    <name type="common">Pinecone-like raceme dendrobium</name>
    <name type="synonym">Orchid</name>
    <dbReference type="NCBI Taxonomy" id="117978"/>
    <lineage>
        <taxon>Eukaryota</taxon>
        <taxon>Viridiplantae</taxon>
        <taxon>Streptophyta</taxon>
        <taxon>Embryophyta</taxon>
        <taxon>Tracheophyta</taxon>
        <taxon>Spermatophyta</taxon>
        <taxon>Magnoliopsida</taxon>
        <taxon>Liliopsida</taxon>
        <taxon>Asparagales</taxon>
        <taxon>Orchidaceae</taxon>
        <taxon>Epidendroideae</taxon>
        <taxon>Malaxideae</taxon>
        <taxon>Dendrobiinae</taxon>
        <taxon>Dendrobium</taxon>
    </lineage>
</organism>
<proteinExistence type="predicted"/>
<accession>A0ABD0UPI5</accession>
<evidence type="ECO:0000256" key="1">
    <source>
        <dbReference type="ARBA" id="ARBA00022884"/>
    </source>
</evidence>
<sequence>MPPQRKESMESKKRKLIGRNDPVEKEGAGYDVSVNFQSEKHLRSLLTPLGQDQLVDLLVKTGMKIPEVAEEIRGVASTDPVHRKLFVRGLAWETTSETLRAAFSLHGEIEEGAVIVDKATGKSRGFGFITFKNMESTQKALEEPSKLIDGRLAVCNLACEGLSSASVGADVALRKVYVGGLSPDISTETLLNFFGKHGEIEEGSVAYDRDTNISRGFGFVTYKSAEVAKKAIADSNKILGGRSITVKLADTQHKGKLMQTQVPATVVPIAIPIPASYPQVPKSPIRTATAPVTYAPYLYSSPYVNPPPPHYLLQSQVPYPHVSAKEPYGIPSPSPTGISGYPYYFTKH</sequence>
<dbReference type="AlphaFoldDB" id="A0ABD0UPI5"/>
<evidence type="ECO:0000313" key="5">
    <source>
        <dbReference type="EMBL" id="KAL0914748.1"/>
    </source>
</evidence>
<keyword evidence="1 2" id="KW-0694">RNA-binding</keyword>
<evidence type="ECO:0000256" key="3">
    <source>
        <dbReference type="SAM" id="MobiDB-lite"/>
    </source>
</evidence>
<dbReference type="SMART" id="SM00360">
    <property type="entry name" value="RRM"/>
    <property type="match status" value="2"/>
</dbReference>
<dbReference type="InterPro" id="IPR048289">
    <property type="entry name" value="RRM2_NsCP33-like"/>
</dbReference>
<evidence type="ECO:0000259" key="4">
    <source>
        <dbReference type="PROSITE" id="PS50102"/>
    </source>
</evidence>
<gene>
    <name evidence="5" type="ORF">M5K25_015124</name>
</gene>